<dbReference type="EMBL" id="CAJNOE010000363">
    <property type="protein sequence ID" value="CAF1174886.1"/>
    <property type="molecule type" value="Genomic_DNA"/>
</dbReference>
<protein>
    <submittedName>
        <fullName evidence="1">Uncharacterized protein</fullName>
    </submittedName>
</protein>
<reference evidence="1" key="1">
    <citation type="submission" date="2021-02" db="EMBL/GenBank/DDBJ databases">
        <authorList>
            <person name="Nowell W R."/>
        </authorList>
    </citation>
    <scope>NUCLEOTIDE SEQUENCE</scope>
</reference>
<dbReference type="AlphaFoldDB" id="A0A814UIH1"/>
<gene>
    <name evidence="1" type="ORF">IZO911_LOCUS27115</name>
</gene>
<comment type="caution">
    <text evidence="1">The sequence shown here is derived from an EMBL/GenBank/DDBJ whole genome shotgun (WGS) entry which is preliminary data.</text>
</comment>
<dbReference type="Proteomes" id="UP000663860">
    <property type="component" value="Unassembled WGS sequence"/>
</dbReference>
<name>A0A814UIH1_9BILA</name>
<accession>A0A814UIH1</accession>
<evidence type="ECO:0000313" key="2">
    <source>
        <dbReference type="Proteomes" id="UP000663860"/>
    </source>
</evidence>
<sequence>MGCFCSREIIDFDYLQPLVLRTHQDSIIYSGTTERGRLQTLGNAEIALTEDCLYSQVTGTGCCGDQGILRIPVLSIIGIRQQSYFNKRYRTDHPHMVLTYVVRDEYGKHEYHVGWQMNDTTFNQWKDAILRIQNRYPPSELG</sequence>
<evidence type="ECO:0000313" key="1">
    <source>
        <dbReference type="EMBL" id="CAF1174886.1"/>
    </source>
</evidence>
<organism evidence="1 2">
    <name type="scientific">Adineta steineri</name>
    <dbReference type="NCBI Taxonomy" id="433720"/>
    <lineage>
        <taxon>Eukaryota</taxon>
        <taxon>Metazoa</taxon>
        <taxon>Spiralia</taxon>
        <taxon>Gnathifera</taxon>
        <taxon>Rotifera</taxon>
        <taxon>Eurotatoria</taxon>
        <taxon>Bdelloidea</taxon>
        <taxon>Adinetida</taxon>
        <taxon>Adinetidae</taxon>
        <taxon>Adineta</taxon>
    </lineage>
</organism>
<proteinExistence type="predicted"/>